<dbReference type="AlphaFoldDB" id="A0AAN6SGK5"/>
<gene>
    <name evidence="1" type="ORF">QBC32DRAFT_341352</name>
</gene>
<comment type="caution">
    <text evidence="1">The sequence shown here is derived from an EMBL/GenBank/DDBJ whole genome shotgun (WGS) entry which is preliminary data.</text>
</comment>
<dbReference type="EMBL" id="MU859123">
    <property type="protein sequence ID" value="KAK3952443.1"/>
    <property type="molecule type" value="Genomic_DNA"/>
</dbReference>
<sequence length="78" mass="9018">MFFVHSFFLLSVFPFFAFPLHINIAFQYLHSSLKSGLAYSRNGTLCYRVYFLSGSFYRDACMSLSLYSSLHTKGRPIV</sequence>
<evidence type="ECO:0000313" key="1">
    <source>
        <dbReference type="EMBL" id="KAK3952443.1"/>
    </source>
</evidence>
<name>A0AAN6SGK5_9PEZI</name>
<accession>A0AAN6SGK5</accession>
<keyword evidence="2" id="KW-1185">Reference proteome</keyword>
<reference evidence="1" key="1">
    <citation type="journal article" date="2023" name="Mol. Phylogenet. Evol.">
        <title>Genome-scale phylogeny and comparative genomics of the fungal order Sordariales.</title>
        <authorList>
            <person name="Hensen N."/>
            <person name="Bonometti L."/>
            <person name="Westerberg I."/>
            <person name="Brannstrom I.O."/>
            <person name="Guillou S."/>
            <person name="Cros-Aarteil S."/>
            <person name="Calhoun S."/>
            <person name="Haridas S."/>
            <person name="Kuo A."/>
            <person name="Mondo S."/>
            <person name="Pangilinan J."/>
            <person name="Riley R."/>
            <person name="LaButti K."/>
            <person name="Andreopoulos B."/>
            <person name="Lipzen A."/>
            <person name="Chen C."/>
            <person name="Yan M."/>
            <person name="Daum C."/>
            <person name="Ng V."/>
            <person name="Clum A."/>
            <person name="Steindorff A."/>
            <person name="Ohm R.A."/>
            <person name="Martin F."/>
            <person name="Silar P."/>
            <person name="Natvig D.O."/>
            <person name="Lalanne C."/>
            <person name="Gautier V."/>
            <person name="Ament-Velasquez S.L."/>
            <person name="Kruys A."/>
            <person name="Hutchinson M.I."/>
            <person name="Powell A.J."/>
            <person name="Barry K."/>
            <person name="Miller A.N."/>
            <person name="Grigoriev I.V."/>
            <person name="Debuchy R."/>
            <person name="Gladieux P."/>
            <person name="Hiltunen Thoren M."/>
            <person name="Johannesson H."/>
        </authorList>
    </citation>
    <scope>NUCLEOTIDE SEQUENCE</scope>
    <source>
        <strain evidence="1">CBS 626.80</strain>
    </source>
</reference>
<reference evidence="1" key="2">
    <citation type="submission" date="2023-06" db="EMBL/GenBank/DDBJ databases">
        <authorList>
            <consortium name="Lawrence Berkeley National Laboratory"/>
            <person name="Mondo S.J."/>
            <person name="Hensen N."/>
            <person name="Bonometti L."/>
            <person name="Westerberg I."/>
            <person name="Brannstrom I.O."/>
            <person name="Guillou S."/>
            <person name="Cros-Aarteil S."/>
            <person name="Calhoun S."/>
            <person name="Haridas S."/>
            <person name="Kuo A."/>
            <person name="Pangilinan J."/>
            <person name="Riley R."/>
            <person name="Labutti K."/>
            <person name="Andreopoulos B."/>
            <person name="Lipzen A."/>
            <person name="Chen C."/>
            <person name="Yanf M."/>
            <person name="Daum C."/>
            <person name="Ng V."/>
            <person name="Clum A."/>
            <person name="Steindorff A."/>
            <person name="Ohm R."/>
            <person name="Martin F."/>
            <person name="Silar P."/>
            <person name="Natvig D."/>
            <person name="Lalanne C."/>
            <person name="Gautier V."/>
            <person name="Ament-Velasquez S.L."/>
            <person name="Kruys A."/>
            <person name="Hutchinson M.I."/>
            <person name="Powell A.J."/>
            <person name="Barry K."/>
            <person name="Miller A.N."/>
            <person name="Grigoriev I.V."/>
            <person name="Debuchy R."/>
            <person name="Gladieux P."/>
            <person name="Thoren M.H."/>
            <person name="Johannesson H."/>
        </authorList>
    </citation>
    <scope>NUCLEOTIDE SEQUENCE</scope>
    <source>
        <strain evidence="1">CBS 626.80</strain>
    </source>
</reference>
<proteinExistence type="predicted"/>
<protein>
    <submittedName>
        <fullName evidence="1">Uncharacterized protein</fullName>
    </submittedName>
</protein>
<organism evidence="1 2">
    <name type="scientific">Pseudoneurospora amorphoporcata</name>
    <dbReference type="NCBI Taxonomy" id="241081"/>
    <lineage>
        <taxon>Eukaryota</taxon>
        <taxon>Fungi</taxon>
        <taxon>Dikarya</taxon>
        <taxon>Ascomycota</taxon>
        <taxon>Pezizomycotina</taxon>
        <taxon>Sordariomycetes</taxon>
        <taxon>Sordariomycetidae</taxon>
        <taxon>Sordariales</taxon>
        <taxon>Sordariaceae</taxon>
        <taxon>Pseudoneurospora</taxon>
    </lineage>
</organism>
<dbReference type="Proteomes" id="UP001303222">
    <property type="component" value="Unassembled WGS sequence"/>
</dbReference>
<evidence type="ECO:0000313" key="2">
    <source>
        <dbReference type="Proteomes" id="UP001303222"/>
    </source>
</evidence>